<sequence length="456" mass="47378">MATVQGSWLLVYALVAIIALVVLIARFKLNPFITLMVVSVALALAVGMPMASILKSFETGVGGTLGHIAIVVGLGTMLGKMMAESGGAERIARTLIGLFGPKNVHWAMMCIAFLVGLPVFFEVGFVLLIPIAFNVAQRTGTSMIRVGIPMVAGLSVVHGLIPPHPAALLAVTAYNADIGHTIFYALIVGIPTAIIAGPLFSKLIAKFVVLEGVNPMAQQFIEQDAARATQKLPGFGITLLTVLLPVLLMLVGSWADLIVPAKSTTNNVLRLIGHPDMALLLAVLLSFYTFGSARGFNRESILKFTNECLAPTASITLVVGAGAGFGRILIDSGASKAIVDVATGAHVPLLILAWLVAGLIRVATGSATVAMATAAGIIAPIAAAAASTATGVRPELLVLATGAGSLILSHVNDGGFWLVKEYFGMTVTQTFKTWTVCETIISVTALAFTLGLSMVI</sequence>
<dbReference type="OrthoDB" id="9787129at2"/>
<feature type="transmembrane region" description="Helical" evidence="1">
    <location>
        <begin position="271"/>
        <end position="290"/>
    </location>
</feature>
<feature type="transmembrane region" description="Helical" evidence="1">
    <location>
        <begin position="396"/>
        <end position="419"/>
    </location>
</feature>
<feature type="transmembrane region" description="Helical" evidence="1">
    <location>
        <begin position="363"/>
        <end position="384"/>
    </location>
</feature>
<feature type="transmembrane region" description="Helical" evidence="1">
    <location>
        <begin position="143"/>
        <end position="161"/>
    </location>
</feature>
<dbReference type="Pfam" id="PF02447">
    <property type="entry name" value="GntP_permease"/>
    <property type="match status" value="1"/>
</dbReference>
<gene>
    <name evidence="2" type="ORF">EOS_07405</name>
</gene>
<dbReference type="PANTHER" id="PTHR30354:SF26">
    <property type="entry name" value="TRANSPORTER, PUTATIVE-RELATED"/>
    <property type="match status" value="1"/>
</dbReference>
<dbReference type="EMBL" id="AEJF01000059">
    <property type="protein sequence ID" value="KLU26832.1"/>
    <property type="molecule type" value="Genomic_DNA"/>
</dbReference>
<name>A0A0J1D268_9BURK</name>
<dbReference type="NCBIfam" id="TIGR00791">
    <property type="entry name" value="gntP"/>
    <property type="match status" value="1"/>
</dbReference>
<keyword evidence="1" id="KW-1133">Transmembrane helix</keyword>
<dbReference type="GO" id="GO:0015128">
    <property type="term" value="F:gluconate transmembrane transporter activity"/>
    <property type="evidence" value="ECO:0007669"/>
    <property type="project" value="InterPro"/>
</dbReference>
<comment type="caution">
    <text evidence="2">The sequence shown here is derived from an EMBL/GenBank/DDBJ whole genome shotgun (WGS) entry which is preliminary data.</text>
</comment>
<keyword evidence="1" id="KW-0812">Transmembrane</keyword>
<keyword evidence="1" id="KW-0472">Membrane</keyword>
<dbReference type="Proteomes" id="UP000035963">
    <property type="component" value="Unassembled WGS sequence"/>
</dbReference>
<feature type="transmembrane region" description="Helical" evidence="1">
    <location>
        <begin position="237"/>
        <end position="259"/>
    </location>
</feature>
<keyword evidence="3" id="KW-1185">Reference proteome</keyword>
<dbReference type="PATRIC" id="fig|908627.4.peg.1640"/>
<dbReference type="AlphaFoldDB" id="A0A0J1D268"/>
<protein>
    <submittedName>
        <fullName evidence="2">Permease DsdX</fullName>
    </submittedName>
</protein>
<feature type="transmembrane region" description="Helical" evidence="1">
    <location>
        <begin position="6"/>
        <end position="25"/>
    </location>
</feature>
<evidence type="ECO:0000313" key="3">
    <source>
        <dbReference type="Proteomes" id="UP000035963"/>
    </source>
</evidence>
<evidence type="ECO:0000313" key="2">
    <source>
        <dbReference type="EMBL" id="KLU26832.1"/>
    </source>
</evidence>
<dbReference type="GO" id="GO:0005886">
    <property type="term" value="C:plasma membrane"/>
    <property type="evidence" value="ECO:0007669"/>
    <property type="project" value="TreeGrafter"/>
</dbReference>
<accession>A0A0J1D268</accession>
<feature type="transmembrane region" description="Helical" evidence="1">
    <location>
        <begin position="337"/>
        <end position="357"/>
    </location>
</feature>
<feature type="transmembrane region" description="Helical" evidence="1">
    <location>
        <begin position="65"/>
        <end position="83"/>
    </location>
</feature>
<dbReference type="PIRSF" id="PIRSF002746">
    <property type="entry name" value="Gluconate_transporter"/>
    <property type="match status" value="1"/>
</dbReference>
<dbReference type="PANTHER" id="PTHR30354">
    <property type="entry name" value="GNT FAMILY GLUCONATE TRANSPORTER"/>
    <property type="match status" value="1"/>
</dbReference>
<feature type="transmembrane region" description="Helical" evidence="1">
    <location>
        <begin position="431"/>
        <end position="455"/>
    </location>
</feature>
<feature type="transmembrane region" description="Helical" evidence="1">
    <location>
        <begin position="32"/>
        <end position="53"/>
    </location>
</feature>
<dbReference type="InterPro" id="IPR003474">
    <property type="entry name" value="Glcn_transporter"/>
</dbReference>
<feature type="transmembrane region" description="Helical" evidence="1">
    <location>
        <begin position="310"/>
        <end position="330"/>
    </location>
</feature>
<reference evidence="2 3" key="1">
    <citation type="journal article" date="2015" name="Genome Announc.">
        <title>Draft Genome Sequence of Burkholderia sp. Strain PML1(12), an Ectomycorrhizosphere-Inhabiting Bacterium with Effective Mineral-Weathering Ability.</title>
        <authorList>
            <person name="Uroz S."/>
            <person name="Oger P."/>
        </authorList>
    </citation>
    <scope>NUCLEOTIDE SEQUENCE [LARGE SCALE GENOMIC DNA]</scope>
    <source>
        <strain evidence="3">PML1(12)</strain>
    </source>
</reference>
<feature type="transmembrane region" description="Helical" evidence="1">
    <location>
        <begin position="182"/>
        <end position="200"/>
    </location>
</feature>
<organism evidence="2 3">
    <name type="scientific">Caballeronia mineralivorans PML1(12)</name>
    <dbReference type="NCBI Taxonomy" id="908627"/>
    <lineage>
        <taxon>Bacteria</taxon>
        <taxon>Pseudomonadati</taxon>
        <taxon>Pseudomonadota</taxon>
        <taxon>Betaproteobacteria</taxon>
        <taxon>Burkholderiales</taxon>
        <taxon>Burkholderiaceae</taxon>
        <taxon>Caballeronia</taxon>
    </lineage>
</organism>
<feature type="transmembrane region" description="Helical" evidence="1">
    <location>
        <begin position="104"/>
        <end position="131"/>
    </location>
</feature>
<evidence type="ECO:0000256" key="1">
    <source>
        <dbReference type="SAM" id="Phobius"/>
    </source>
</evidence>
<proteinExistence type="predicted"/>
<dbReference type="RefSeq" id="WP_047845966.1">
    <property type="nucleotide sequence ID" value="NZ_AEJF01000059.1"/>
</dbReference>